<name>A0A8S1PS87_PARPR</name>
<protein>
    <submittedName>
        <fullName evidence="2">Uncharacterized protein</fullName>
    </submittedName>
</protein>
<organism evidence="2 3">
    <name type="scientific">Paramecium primaurelia</name>
    <dbReference type="NCBI Taxonomy" id="5886"/>
    <lineage>
        <taxon>Eukaryota</taxon>
        <taxon>Sar</taxon>
        <taxon>Alveolata</taxon>
        <taxon>Ciliophora</taxon>
        <taxon>Intramacronucleata</taxon>
        <taxon>Oligohymenophorea</taxon>
        <taxon>Peniculida</taxon>
        <taxon>Parameciidae</taxon>
        <taxon>Paramecium</taxon>
    </lineage>
</organism>
<evidence type="ECO:0000256" key="1">
    <source>
        <dbReference type="SAM" id="MobiDB-lite"/>
    </source>
</evidence>
<dbReference type="Proteomes" id="UP000688137">
    <property type="component" value="Unassembled WGS sequence"/>
</dbReference>
<feature type="compositionally biased region" description="Polar residues" evidence="1">
    <location>
        <begin position="1"/>
        <end position="14"/>
    </location>
</feature>
<keyword evidence="3" id="KW-1185">Reference proteome</keyword>
<evidence type="ECO:0000313" key="2">
    <source>
        <dbReference type="EMBL" id="CAD8106270.1"/>
    </source>
</evidence>
<sequence length="121" mass="14130">MNRSQSPINNSRNHSASKRYVSPNERQNTQENEQNHKKLPPTQQVKSKIINIDQQSDISSVLGEVNINNTSKMSNMTQFANFMYVPCPTHPEFFITNLCQDQSSQIRKYPKSQKRQYIQNR</sequence>
<accession>A0A8S1PS87</accession>
<gene>
    <name evidence="2" type="ORF">PPRIM_AZ9-3.1.T1300037</name>
</gene>
<feature type="region of interest" description="Disordered" evidence="1">
    <location>
        <begin position="1"/>
        <end position="45"/>
    </location>
</feature>
<evidence type="ECO:0000313" key="3">
    <source>
        <dbReference type="Proteomes" id="UP000688137"/>
    </source>
</evidence>
<proteinExistence type="predicted"/>
<comment type="caution">
    <text evidence="2">The sequence shown here is derived from an EMBL/GenBank/DDBJ whole genome shotgun (WGS) entry which is preliminary data.</text>
</comment>
<reference evidence="2" key="1">
    <citation type="submission" date="2021-01" db="EMBL/GenBank/DDBJ databases">
        <authorList>
            <consortium name="Genoscope - CEA"/>
            <person name="William W."/>
        </authorList>
    </citation>
    <scope>NUCLEOTIDE SEQUENCE</scope>
</reference>
<dbReference type="EMBL" id="CAJJDM010000133">
    <property type="protein sequence ID" value="CAD8106270.1"/>
    <property type="molecule type" value="Genomic_DNA"/>
</dbReference>
<dbReference type="AlphaFoldDB" id="A0A8S1PS87"/>